<reference evidence="3" key="1">
    <citation type="submission" date="2019-01" db="EMBL/GenBank/DDBJ databases">
        <authorList>
            <consortium name="Genoscope - CEA"/>
            <person name="William W."/>
        </authorList>
    </citation>
    <scope>NUCLEOTIDE SEQUENCE</scope>
    <source>
        <strain evidence="3">CR-1</strain>
    </source>
</reference>
<keyword evidence="1" id="KW-1133">Transmembrane helix</keyword>
<dbReference type="InterPro" id="IPR000326">
    <property type="entry name" value="PAP2/HPO"/>
</dbReference>
<feature type="transmembrane region" description="Helical" evidence="1">
    <location>
        <begin position="178"/>
        <end position="199"/>
    </location>
</feature>
<evidence type="ECO:0000313" key="3">
    <source>
        <dbReference type="EMBL" id="VEN73165.1"/>
    </source>
</evidence>
<gene>
    <name evidence="3" type="ORF">EPICR_120063</name>
</gene>
<dbReference type="Pfam" id="PF01569">
    <property type="entry name" value="PAP2"/>
    <property type="match status" value="1"/>
</dbReference>
<sequence>MIANILNFLEKMDIKLFYIINRDWQNPFLDVFMPIMSNVKLFYIPMTLAWLFLIIKNDAKFRVAAVSALLLIAASENLSSAVLKPFFERPRPYHSQSEVHLYDRMRKTWSVTPPLKEVIRGQSNSLPSSHATNIFAGAVFFSFFFRKMWAFFYLIAGLVGYSRVYLGVHFPLDVVGGAAAGTACAMAFAWPSNSLIRFFKRRSFRKKRSEISP</sequence>
<feature type="domain" description="Phosphatidic acid phosphatase type 2/haloperoxidase" evidence="2">
    <location>
        <begin position="65"/>
        <end position="189"/>
    </location>
</feature>
<dbReference type="InterPro" id="IPR036938">
    <property type="entry name" value="PAP2/HPO_sf"/>
</dbReference>
<name>A0A484HJ06_9BACT</name>
<keyword evidence="1" id="KW-0812">Transmembrane</keyword>
<dbReference type="SMART" id="SM00014">
    <property type="entry name" value="acidPPc"/>
    <property type="match status" value="1"/>
</dbReference>
<proteinExistence type="predicted"/>
<dbReference type="AlphaFoldDB" id="A0A484HJ06"/>
<accession>A0A484HJ06</accession>
<protein>
    <recommendedName>
        <fullName evidence="2">Phosphatidic acid phosphatase type 2/haloperoxidase domain-containing protein</fullName>
    </recommendedName>
</protein>
<keyword evidence="1" id="KW-0472">Membrane</keyword>
<feature type="transmembrane region" description="Helical" evidence="1">
    <location>
        <begin position="31"/>
        <end position="54"/>
    </location>
</feature>
<dbReference type="EMBL" id="CAACVI010000004">
    <property type="protein sequence ID" value="VEN73165.1"/>
    <property type="molecule type" value="Genomic_DNA"/>
</dbReference>
<dbReference type="Gene3D" id="1.20.144.10">
    <property type="entry name" value="Phosphatidic acid phosphatase type 2/haloperoxidase"/>
    <property type="match status" value="1"/>
</dbReference>
<dbReference type="PANTHER" id="PTHR14969:SF13">
    <property type="entry name" value="AT30094P"/>
    <property type="match status" value="1"/>
</dbReference>
<dbReference type="PANTHER" id="PTHR14969">
    <property type="entry name" value="SPHINGOSINE-1-PHOSPHATE PHOSPHOHYDROLASE"/>
    <property type="match status" value="1"/>
</dbReference>
<evidence type="ECO:0000259" key="2">
    <source>
        <dbReference type="SMART" id="SM00014"/>
    </source>
</evidence>
<dbReference type="SUPFAM" id="SSF48317">
    <property type="entry name" value="Acid phosphatase/Vanadium-dependent haloperoxidase"/>
    <property type="match status" value="1"/>
</dbReference>
<evidence type="ECO:0000256" key="1">
    <source>
        <dbReference type="SAM" id="Phobius"/>
    </source>
</evidence>
<organism evidence="3">
    <name type="scientific">uncultured Desulfobacteraceae bacterium</name>
    <dbReference type="NCBI Taxonomy" id="218296"/>
    <lineage>
        <taxon>Bacteria</taxon>
        <taxon>Pseudomonadati</taxon>
        <taxon>Thermodesulfobacteriota</taxon>
        <taxon>Desulfobacteria</taxon>
        <taxon>Desulfobacterales</taxon>
        <taxon>Desulfobacteraceae</taxon>
        <taxon>environmental samples</taxon>
    </lineage>
</organism>